<name>A0A0G8EQN9_BACCE</name>
<organism evidence="1 2">
    <name type="scientific">Bacillus cereus</name>
    <dbReference type="NCBI Taxonomy" id="1396"/>
    <lineage>
        <taxon>Bacteria</taxon>
        <taxon>Bacillati</taxon>
        <taxon>Bacillota</taxon>
        <taxon>Bacilli</taxon>
        <taxon>Bacillales</taxon>
        <taxon>Bacillaceae</taxon>
        <taxon>Bacillus</taxon>
        <taxon>Bacillus cereus group</taxon>
    </lineage>
</organism>
<evidence type="ECO:0000313" key="1">
    <source>
        <dbReference type="EMBL" id="KLA26561.1"/>
    </source>
</evidence>
<dbReference type="PATRIC" id="fig|1396.428.peg.5820"/>
<sequence length="67" mass="7581">MKLAQSIFEAYQSETVEDIQEALKDIGEPLFEAMVQGEMNHHLGYDLNSKNGKNTKIVVMDIHTLDT</sequence>
<dbReference type="Proteomes" id="UP000035214">
    <property type="component" value="Unassembled WGS sequence"/>
</dbReference>
<reference evidence="1 2" key="1">
    <citation type="submission" date="2015-04" db="EMBL/GenBank/DDBJ databases">
        <title>Draft Genome Sequences of Eight Spore-Forming Food Isolates of Bacillus cereus Genome sequencing.</title>
        <authorList>
            <person name="Krawcyk A.O."/>
            <person name="de Jong A."/>
            <person name="Eijlander R.T."/>
            <person name="Berendsen E.M."/>
            <person name="Holsappel S."/>
            <person name="Wells-Bennik M."/>
            <person name="Kuipers O.P."/>
        </authorList>
    </citation>
    <scope>NUCLEOTIDE SEQUENCE [LARGE SCALE GENOMIC DNA]</scope>
    <source>
        <strain evidence="1 2">B4077</strain>
    </source>
</reference>
<comment type="caution">
    <text evidence="1">The sequence shown here is derived from an EMBL/GenBank/DDBJ whole genome shotgun (WGS) entry which is preliminary data.</text>
</comment>
<dbReference type="EMBL" id="LCYI01000039">
    <property type="protein sequence ID" value="KLA26561.1"/>
    <property type="molecule type" value="Genomic_DNA"/>
</dbReference>
<gene>
    <name evidence="1" type="ORF">B4077_2345</name>
</gene>
<dbReference type="AlphaFoldDB" id="A0A0G8EQN9"/>
<proteinExistence type="predicted"/>
<accession>A0A0G8EQN9</accession>
<evidence type="ECO:0000313" key="2">
    <source>
        <dbReference type="Proteomes" id="UP000035214"/>
    </source>
</evidence>
<protein>
    <submittedName>
        <fullName evidence="1">Uncharacterized protein</fullName>
    </submittedName>
</protein>